<accession>A0A023B7F5</accession>
<dbReference type="OrthoDB" id="2142040at2759"/>
<dbReference type="RefSeq" id="XP_011130316.1">
    <property type="nucleotide sequence ID" value="XM_011132014.1"/>
</dbReference>
<sequence>MKDVSAETIAYSFGQVDCTENYDLVAESFQRCGAGDMAPELWISKLALGPIDASYKGLAEDD</sequence>
<dbReference type="GeneID" id="22912601"/>
<keyword evidence="2" id="KW-1185">Reference proteome</keyword>
<dbReference type="Proteomes" id="UP000019763">
    <property type="component" value="Unassembled WGS sequence"/>
</dbReference>
<gene>
    <name evidence="1" type="ORF">GNI_070930</name>
</gene>
<proteinExistence type="predicted"/>
<dbReference type="AlphaFoldDB" id="A0A023B7F5"/>
<evidence type="ECO:0000313" key="2">
    <source>
        <dbReference type="Proteomes" id="UP000019763"/>
    </source>
</evidence>
<dbReference type="EMBL" id="AFNH02000532">
    <property type="protein sequence ID" value="EZG67187.1"/>
    <property type="molecule type" value="Genomic_DNA"/>
</dbReference>
<protein>
    <submittedName>
        <fullName evidence="1">Uncharacterized protein</fullName>
    </submittedName>
</protein>
<name>A0A023B7F5_GRENI</name>
<evidence type="ECO:0000313" key="1">
    <source>
        <dbReference type="EMBL" id="EZG67187.1"/>
    </source>
</evidence>
<dbReference type="VEuPathDB" id="CryptoDB:GNI_070930"/>
<organism evidence="1 2">
    <name type="scientific">Gregarina niphandrodes</name>
    <name type="common">Septate eugregarine</name>
    <dbReference type="NCBI Taxonomy" id="110365"/>
    <lineage>
        <taxon>Eukaryota</taxon>
        <taxon>Sar</taxon>
        <taxon>Alveolata</taxon>
        <taxon>Apicomplexa</taxon>
        <taxon>Conoidasida</taxon>
        <taxon>Gregarinasina</taxon>
        <taxon>Eugregarinorida</taxon>
        <taxon>Gregarinidae</taxon>
        <taxon>Gregarina</taxon>
    </lineage>
</organism>
<comment type="caution">
    <text evidence="1">The sequence shown here is derived from an EMBL/GenBank/DDBJ whole genome shotgun (WGS) entry which is preliminary data.</text>
</comment>
<reference evidence="1" key="1">
    <citation type="submission" date="2013-12" db="EMBL/GenBank/DDBJ databases">
        <authorList>
            <person name="Omoto C.K."/>
            <person name="Sibley D."/>
            <person name="Venepally P."/>
            <person name="Hadjithomas M."/>
            <person name="Karamycheva S."/>
            <person name="Brunk B."/>
            <person name="Roos D."/>
            <person name="Caler E."/>
            <person name="Lorenzi H."/>
        </authorList>
    </citation>
    <scope>NUCLEOTIDE SEQUENCE</scope>
</reference>